<keyword evidence="1" id="KW-0238">DNA-binding</keyword>
<organism evidence="3">
    <name type="scientific">marine metagenome</name>
    <dbReference type="NCBI Taxonomy" id="408172"/>
    <lineage>
        <taxon>unclassified sequences</taxon>
        <taxon>metagenomes</taxon>
        <taxon>ecological metagenomes</taxon>
    </lineage>
</organism>
<accession>A0A381NTT3</accession>
<sequence>VTQEIIFISVAARRLGMHPQTLRKYERIGLVRPSRTVGSMRVYSRAEISRLRMIKHLVDDLGVNLAGVQLLMSVADGIERIRPLMNDIELGRPARRRQLARELRRISRLLGL</sequence>
<protein>
    <recommendedName>
        <fullName evidence="2">HTH merR-type domain-containing protein</fullName>
    </recommendedName>
</protein>
<dbReference type="Gene3D" id="1.10.1660.10">
    <property type="match status" value="1"/>
</dbReference>
<feature type="non-terminal residue" evidence="3">
    <location>
        <position position="1"/>
    </location>
</feature>
<proteinExistence type="predicted"/>
<dbReference type="GO" id="GO:0003700">
    <property type="term" value="F:DNA-binding transcription factor activity"/>
    <property type="evidence" value="ECO:0007669"/>
    <property type="project" value="InterPro"/>
</dbReference>
<dbReference type="Pfam" id="PF13411">
    <property type="entry name" value="MerR_1"/>
    <property type="match status" value="1"/>
</dbReference>
<dbReference type="SUPFAM" id="SSF46955">
    <property type="entry name" value="Putative DNA-binding domain"/>
    <property type="match status" value="1"/>
</dbReference>
<dbReference type="InterPro" id="IPR000551">
    <property type="entry name" value="MerR-type_HTH_dom"/>
</dbReference>
<dbReference type="EMBL" id="UINC01000594">
    <property type="protein sequence ID" value="SUZ58046.1"/>
    <property type="molecule type" value="Genomic_DNA"/>
</dbReference>
<gene>
    <name evidence="3" type="ORF">METZ01_LOCUS10900</name>
</gene>
<dbReference type="PROSITE" id="PS50937">
    <property type="entry name" value="HTH_MERR_2"/>
    <property type="match status" value="1"/>
</dbReference>
<dbReference type="GO" id="GO:0003677">
    <property type="term" value="F:DNA binding"/>
    <property type="evidence" value="ECO:0007669"/>
    <property type="project" value="UniProtKB-KW"/>
</dbReference>
<evidence type="ECO:0000256" key="1">
    <source>
        <dbReference type="ARBA" id="ARBA00023125"/>
    </source>
</evidence>
<dbReference type="AlphaFoldDB" id="A0A381NTT3"/>
<dbReference type="PANTHER" id="PTHR30204">
    <property type="entry name" value="REDOX-CYCLING DRUG-SENSING TRANSCRIPTIONAL ACTIVATOR SOXR"/>
    <property type="match status" value="1"/>
</dbReference>
<dbReference type="SMART" id="SM00422">
    <property type="entry name" value="HTH_MERR"/>
    <property type="match status" value="1"/>
</dbReference>
<evidence type="ECO:0000313" key="3">
    <source>
        <dbReference type="EMBL" id="SUZ58046.1"/>
    </source>
</evidence>
<dbReference type="PANTHER" id="PTHR30204:SF58">
    <property type="entry name" value="HTH-TYPE TRANSCRIPTIONAL REGULATOR YFMP"/>
    <property type="match status" value="1"/>
</dbReference>
<evidence type="ECO:0000259" key="2">
    <source>
        <dbReference type="PROSITE" id="PS50937"/>
    </source>
</evidence>
<feature type="domain" description="HTH merR-type" evidence="2">
    <location>
        <begin position="8"/>
        <end position="74"/>
    </location>
</feature>
<dbReference type="InterPro" id="IPR047057">
    <property type="entry name" value="MerR_fam"/>
</dbReference>
<reference evidence="3" key="1">
    <citation type="submission" date="2018-05" db="EMBL/GenBank/DDBJ databases">
        <authorList>
            <person name="Lanie J.A."/>
            <person name="Ng W.-L."/>
            <person name="Kazmierczak K.M."/>
            <person name="Andrzejewski T.M."/>
            <person name="Davidsen T.M."/>
            <person name="Wayne K.J."/>
            <person name="Tettelin H."/>
            <person name="Glass J.I."/>
            <person name="Rusch D."/>
            <person name="Podicherti R."/>
            <person name="Tsui H.-C.T."/>
            <person name="Winkler M.E."/>
        </authorList>
    </citation>
    <scope>NUCLEOTIDE SEQUENCE</scope>
</reference>
<name>A0A381NTT3_9ZZZZ</name>
<dbReference type="InterPro" id="IPR009061">
    <property type="entry name" value="DNA-bd_dom_put_sf"/>
</dbReference>